<name>A0A2J8HPK7_VIBDI</name>
<proteinExistence type="predicted"/>
<dbReference type="OrthoDB" id="5906744at2"/>
<comment type="caution">
    <text evidence="1">The sequence shown here is derived from an EMBL/GenBank/DDBJ whole genome shotgun (WGS) entry which is preliminary data.</text>
</comment>
<sequence length="111" mass="12523">MTEHRGDLNTEQVGDKLGRSKASVLYRAMRLGVSYRKIGIEAPQGKLTLDDVELIRALSDEGLSSYAIADKFGVRAGYVRSIVNFNARLYQDIDDFVSHRKRQFDSIDGRN</sequence>
<evidence type="ECO:0000313" key="1">
    <source>
        <dbReference type="EMBL" id="PNI00202.1"/>
    </source>
</evidence>
<gene>
    <name evidence="1" type="ORF">C1N32_21650</name>
</gene>
<accession>A0A2J8HPK7</accession>
<evidence type="ECO:0000313" key="2">
    <source>
        <dbReference type="Proteomes" id="UP000236449"/>
    </source>
</evidence>
<organism evidence="1 2">
    <name type="scientific">Vibrio diazotrophicus</name>
    <dbReference type="NCBI Taxonomy" id="685"/>
    <lineage>
        <taxon>Bacteria</taxon>
        <taxon>Pseudomonadati</taxon>
        <taxon>Pseudomonadota</taxon>
        <taxon>Gammaproteobacteria</taxon>
        <taxon>Vibrionales</taxon>
        <taxon>Vibrionaceae</taxon>
        <taxon>Vibrio</taxon>
    </lineage>
</organism>
<dbReference type="Proteomes" id="UP000236449">
    <property type="component" value="Unassembled WGS sequence"/>
</dbReference>
<protein>
    <submittedName>
        <fullName evidence="1">Uncharacterized protein</fullName>
    </submittedName>
</protein>
<dbReference type="AlphaFoldDB" id="A0A2J8HPK7"/>
<dbReference type="EMBL" id="POSK01000039">
    <property type="protein sequence ID" value="PNI00202.1"/>
    <property type="molecule type" value="Genomic_DNA"/>
</dbReference>
<reference evidence="1 2" key="1">
    <citation type="submission" date="2018-01" db="EMBL/GenBank/DDBJ databases">
        <title>Draft genome sequences of six Vibrio diazotrophicus strains isolated from deep-sea sediments of the Baltic Sea.</title>
        <authorList>
            <person name="Castillo D."/>
            <person name="Vandieken V."/>
            <person name="Chiang O."/>
            <person name="Middelboe M."/>
        </authorList>
    </citation>
    <scope>NUCLEOTIDE SEQUENCE [LARGE SCALE GENOMIC DNA]</scope>
    <source>
        <strain evidence="1 2">60.27F</strain>
    </source>
</reference>